<name>A0A1S1NKH6_9MYCO</name>
<dbReference type="Proteomes" id="UP000238296">
    <property type="component" value="Unassembled WGS sequence"/>
</dbReference>
<dbReference type="EMBL" id="PPEA01000558">
    <property type="protein sequence ID" value="PQM46020.1"/>
    <property type="molecule type" value="Genomic_DNA"/>
</dbReference>
<gene>
    <name evidence="2" type="ORF">BKN37_00760</name>
    <name evidence="3" type="ORF">C1Y40_03820</name>
</gene>
<proteinExistence type="predicted"/>
<reference evidence="2 4" key="1">
    <citation type="submission" date="2016-10" db="EMBL/GenBank/DDBJ databases">
        <title>Genome sequence of Mycobacterium talmonii.</title>
        <authorList>
            <person name="Greninger A.L."/>
            <person name="Elliott B."/>
            <person name="Vasireddy S."/>
            <person name="Vasireddy R."/>
        </authorList>
    </citation>
    <scope>NUCLEOTIDE SEQUENCE [LARGE SCALE GENOMIC DNA]</scope>
    <source>
        <strain evidence="2">MO-5499</strain>
        <strain evidence="4">NE-TNMC-100812</strain>
    </source>
</reference>
<feature type="chain" id="PRO_5038219820" evidence="1">
    <location>
        <begin position="18"/>
        <end position="65"/>
    </location>
</feature>
<reference evidence="3 5" key="2">
    <citation type="journal article" date="2017" name="Int. J. Syst. Evol. Microbiol.">
        <title>Mycobacterium talmoniae sp. nov., a slowly growing mycobacterium isolated from human respiratory samples.</title>
        <authorList>
            <person name="Davidson R.M."/>
            <person name="DeGroote M.A."/>
            <person name="Marola J.L."/>
            <person name="Buss S."/>
            <person name="Jones V."/>
            <person name="McNeil M.R."/>
            <person name="Freifeld A.G."/>
            <person name="Elaine Epperson L."/>
            <person name="Hasan N.A."/>
            <person name="Jackson M."/>
            <person name="Iwen P.C."/>
            <person name="Salfinger M."/>
            <person name="Strong M."/>
        </authorList>
    </citation>
    <scope>NUCLEOTIDE SEQUENCE [LARGE SCALE GENOMIC DNA]</scope>
    <source>
        <strain evidence="3 5">ATCC BAA-2683</strain>
    </source>
</reference>
<accession>A0A1S1NKH6</accession>
<evidence type="ECO:0000313" key="3">
    <source>
        <dbReference type="EMBL" id="PQM46020.1"/>
    </source>
</evidence>
<evidence type="ECO:0000313" key="2">
    <source>
        <dbReference type="EMBL" id="OHV06768.1"/>
    </source>
</evidence>
<protein>
    <submittedName>
        <fullName evidence="2">Uncharacterized protein</fullName>
    </submittedName>
</protein>
<keyword evidence="4" id="KW-1185">Reference proteome</keyword>
<dbReference type="Proteomes" id="UP000179734">
    <property type="component" value="Unassembled WGS sequence"/>
</dbReference>
<keyword evidence="1" id="KW-0732">Signal</keyword>
<evidence type="ECO:0000256" key="1">
    <source>
        <dbReference type="SAM" id="SignalP"/>
    </source>
</evidence>
<feature type="signal peptide" evidence="1">
    <location>
        <begin position="1"/>
        <end position="17"/>
    </location>
</feature>
<comment type="caution">
    <text evidence="2">The sequence shown here is derived from an EMBL/GenBank/DDBJ whole genome shotgun (WGS) entry which is preliminary data.</text>
</comment>
<evidence type="ECO:0000313" key="4">
    <source>
        <dbReference type="Proteomes" id="UP000179734"/>
    </source>
</evidence>
<evidence type="ECO:0000313" key="5">
    <source>
        <dbReference type="Proteomes" id="UP000238296"/>
    </source>
</evidence>
<sequence>MMRMTTAAVLAGISAIAAGTTARLLTSLTNDVAFALEGVLDEDWGGPCDGDARNATDDPVVLRAA</sequence>
<reference evidence="3" key="3">
    <citation type="submission" date="2018-01" db="EMBL/GenBank/DDBJ databases">
        <authorList>
            <person name="Gaut B.S."/>
            <person name="Morton B.R."/>
            <person name="Clegg M.T."/>
            <person name="Duvall M.R."/>
        </authorList>
    </citation>
    <scope>NUCLEOTIDE SEQUENCE</scope>
    <source>
        <strain evidence="3">ATCC BAA-2683</strain>
    </source>
</reference>
<dbReference type="AlphaFoldDB" id="A0A1S1NKH6"/>
<organism evidence="2 4">
    <name type="scientific">Mycobacterium talmoniae</name>
    <dbReference type="NCBI Taxonomy" id="1858794"/>
    <lineage>
        <taxon>Bacteria</taxon>
        <taxon>Bacillati</taxon>
        <taxon>Actinomycetota</taxon>
        <taxon>Actinomycetes</taxon>
        <taxon>Mycobacteriales</taxon>
        <taxon>Mycobacteriaceae</taxon>
        <taxon>Mycobacterium</taxon>
    </lineage>
</organism>
<dbReference type="EMBL" id="MLQM01000002">
    <property type="protein sequence ID" value="OHV06768.1"/>
    <property type="molecule type" value="Genomic_DNA"/>
</dbReference>